<sequence length="199" mass="22264">MARSDLFDVKKQLTFYGAYHNHPVNIAIHTVFVPAILWSSLVMSSRLPVPSFFPDIHVVFNKYFAFDFDWPALWVIANLAYYYMLEPTAALLYAPEMILIGLSAAAFSRQPDGFKTALAVHVASWLFQFLGHGVAEHRSPALLDNILGALVLAPFFVHLEILFLLGYKPALRDSINQSIEAELVKIKAAEAASKQKKAQ</sequence>
<feature type="transmembrane region" description="Helical" evidence="1">
    <location>
        <begin position="146"/>
        <end position="167"/>
    </location>
</feature>
<dbReference type="EMBL" id="CCBP010000183">
    <property type="protein sequence ID" value="CDO74546.1"/>
    <property type="molecule type" value="Genomic_DNA"/>
</dbReference>
<dbReference type="InterPro" id="IPR009305">
    <property type="entry name" value="Mpo1-like"/>
</dbReference>
<feature type="transmembrane region" description="Helical" evidence="1">
    <location>
        <begin position="26"/>
        <end position="43"/>
    </location>
</feature>
<feature type="transmembrane region" description="Helical" evidence="1">
    <location>
        <begin position="114"/>
        <end position="134"/>
    </location>
</feature>
<dbReference type="PANTHER" id="PTHR28026:SF9">
    <property type="entry name" value="2-HYDROXY-PALMITIC ACID DIOXYGENASE MPO1"/>
    <property type="match status" value="1"/>
</dbReference>
<gene>
    <name evidence="2" type="ORF">BN946_scf184632.g3</name>
</gene>
<keyword evidence="1" id="KW-0472">Membrane</keyword>
<keyword evidence="1" id="KW-0812">Transmembrane</keyword>
<keyword evidence="1" id="KW-1133">Transmembrane helix</keyword>
<dbReference type="GO" id="GO:0016020">
    <property type="term" value="C:membrane"/>
    <property type="evidence" value="ECO:0007669"/>
    <property type="project" value="GOC"/>
</dbReference>
<dbReference type="PANTHER" id="PTHR28026">
    <property type="entry name" value="DUF962 DOMAIN PROTEIN (AFU_ORTHOLOGUE AFUA_8G05310)"/>
    <property type="match status" value="1"/>
</dbReference>
<feature type="transmembrane region" description="Helical" evidence="1">
    <location>
        <begin position="64"/>
        <end position="84"/>
    </location>
</feature>
<dbReference type="Proteomes" id="UP000029665">
    <property type="component" value="Unassembled WGS sequence"/>
</dbReference>
<dbReference type="Pfam" id="PF06127">
    <property type="entry name" value="Mpo1-like"/>
    <property type="match status" value="1"/>
</dbReference>
<evidence type="ECO:0000313" key="2">
    <source>
        <dbReference type="EMBL" id="CDO74546.1"/>
    </source>
</evidence>
<accession>A0A060SK18</accession>
<evidence type="ECO:0000256" key="1">
    <source>
        <dbReference type="SAM" id="Phobius"/>
    </source>
</evidence>
<dbReference type="OMA" id="IQFIGHY"/>
<keyword evidence="3" id="KW-1185">Reference proteome</keyword>
<dbReference type="GO" id="GO:0005783">
    <property type="term" value="C:endoplasmic reticulum"/>
    <property type="evidence" value="ECO:0007669"/>
    <property type="project" value="TreeGrafter"/>
</dbReference>
<dbReference type="AlphaFoldDB" id="A0A060SK18"/>
<name>A0A060SK18_PYCCI</name>
<dbReference type="GO" id="GO:0046521">
    <property type="term" value="P:sphingoid catabolic process"/>
    <property type="evidence" value="ECO:0007669"/>
    <property type="project" value="TreeGrafter"/>
</dbReference>
<dbReference type="OrthoDB" id="2124888at2759"/>
<evidence type="ECO:0000313" key="3">
    <source>
        <dbReference type="Proteomes" id="UP000029665"/>
    </source>
</evidence>
<evidence type="ECO:0008006" key="4">
    <source>
        <dbReference type="Google" id="ProtNLM"/>
    </source>
</evidence>
<protein>
    <recommendedName>
        <fullName evidence="4">DUF962-domain-containing protein</fullName>
    </recommendedName>
</protein>
<proteinExistence type="predicted"/>
<reference evidence="2" key="1">
    <citation type="submission" date="2014-01" db="EMBL/GenBank/DDBJ databases">
        <title>The genome of the white-rot fungus Pycnoporus cinnabarinus: a basidiomycete model with a versatile arsenal for lignocellulosic biomass breakdown.</title>
        <authorList>
            <person name="Levasseur A."/>
            <person name="Lomascolo A."/>
            <person name="Ruiz-Duenas F.J."/>
            <person name="Uzan E."/>
            <person name="Piumi F."/>
            <person name="Kues U."/>
            <person name="Ram A.F.J."/>
            <person name="Murat C."/>
            <person name="Haon M."/>
            <person name="Benoit I."/>
            <person name="Arfi Y."/>
            <person name="Chevret D."/>
            <person name="Drula E."/>
            <person name="Kwon M.J."/>
            <person name="Gouret P."/>
            <person name="Lesage-Meessen L."/>
            <person name="Lombard V."/>
            <person name="Mariette J."/>
            <person name="Noirot C."/>
            <person name="Park J."/>
            <person name="Patyshakuliyeva A."/>
            <person name="Wieneger R.A.B."/>
            <person name="Wosten H.A.B."/>
            <person name="Martin F."/>
            <person name="Coutinho P.M."/>
            <person name="de Vries R."/>
            <person name="Martinez A.T."/>
            <person name="Klopp C."/>
            <person name="Pontarotti P."/>
            <person name="Henrissat B."/>
            <person name="Record E."/>
        </authorList>
    </citation>
    <scope>NUCLEOTIDE SEQUENCE [LARGE SCALE GENOMIC DNA]</scope>
    <source>
        <strain evidence="2">BRFM137</strain>
    </source>
</reference>
<organism evidence="2 3">
    <name type="scientific">Pycnoporus cinnabarinus</name>
    <name type="common">Cinnabar-red polypore</name>
    <name type="synonym">Trametes cinnabarina</name>
    <dbReference type="NCBI Taxonomy" id="5643"/>
    <lineage>
        <taxon>Eukaryota</taxon>
        <taxon>Fungi</taxon>
        <taxon>Dikarya</taxon>
        <taxon>Basidiomycota</taxon>
        <taxon>Agaricomycotina</taxon>
        <taxon>Agaricomycetes</taxon>
        <taxon>Polyporales</taxon>
        <taxon>Polyporaceae</taxon>
        <taxon>Trametes</taxon>
    </lineage>
</organism>
<comment type="caution">
    <text evidence="2">The sequence shown here is derived from an EMBL/GenBank/DDBJ whole genome shotgun (WGS) entry which is preliminary data.</text>
</comment>
<dbReference type="HOGENOM" id="CLU_081702_1_0_1"/>